<dbReference type="SUPFAM" id="SSF52540">
    <property type="entry name" value="P-loop containing nucleoside triphosphate hydrolases"/>
    <property type="match status" value="1"/>
</dbReference>
<gene>
    <name evidence="2" type="ORF">AUCHE_16_02130</name>
</gene>
<dbReference type="GO" id="GO:0005829">
    <property type="term" value="C:cytosol"/>
    <property type="evidence" value="ECO:0007669"/>
    <property type="project" value="TreeGrafter"/>
</dbReference>
<proteinExistence type="predicted"/>
<comment type="caution">
    <text evidence="2">The sequence shown here is derived from an EMBL/GenBank/DDBJ whole genome shotgun (WGS) entry which is preliminary data.</text>
</comment>
<dbReference type="GO" id="GO:0051782">
    <property type="term" value="P:negative regulation of cell division"/>
    <property type="evidence" value="ECO:0007669"/>
    <property type="project" value="TreeGrafter"/>
</dbReference>
<dbReference type="AlphaFoldDB" id="K6V975"/>
<dbReference type="Gene3D" id="3.40.50.300">
    <property type="entry name" value="P-loop containing nucleotide triphosphate hydrolases"/>
    <property type="match status" value="1"/>
</dbReference>
<dbReference type="eggNOG" id="COG0455">
    <property type="taxonomic scope" value="Bacteria"/>
</dbReference>
<dbReference type="InterPro" id="IPR027417">
    <property type="entry name" value="P-loop_NTPase"/>
</dbReference>
<feature type="compositionally biased region" description="Pro residues" evidence="1">
    <location>
        <begin position="66"/>
        <end position="76"/>
    </location>
</feature>
<dbReference type="EMBL" id="BAGZ01000016">
    <property type="protein sequence ID" value="GAB78788.1"/>
    <property type="molecule type" value="Genomic_DNA"/>
</dbReference>
<dbReference type="STRING" id="100225.SAMN05421595_2442"/>
<evidence type="ECO:0000313" key="3">
    <source>
        <dbReference type="Proteomes" id="UP000008495"/>
    </source>
</evidence>
<keyword evidence="3" id="KW-1185">Reference proteome</keyword>
<dbReference type="Proteomes" id="UP000008495">
    <property type="component" value="Unassembled WGS sequence"/>
</dbReference>
<feature type="compositionally biased region" description="Pro residues" evidence="1">
    <location>
        <begin position="22"/>
        <end position="41"/>
    </location>
</feature>
<protein>
    <recommendedName>
        <fullName evidence="4">CobQ/CobB/MinD/ParA nucleotide binding domain-containing protein</fullName>
    </recommendedName>
</protein>
<reference evidence="2 3" key="1">
    <citation type="submission" date="2012-08" db="EMBL/GenBank/DDBJ databases">
        <title>Whole genome shotgun sequence of Austwickia chelonae NBRC 105200.</title>
        <authorList>
            <person name="Yoshida I."/>
            <person name="Hosoyama A."/>
            <person name="Tsuchikane K."/>
            <person name="Katsumata H."/>
            <person name="Ando Y."/>
            <person name="Ohji S."/>
            <person name="Hamada M."/>
            <person name="Tamura T."/>
            <person name="Yamazoe A."/>
            <person name="Yamazaki S."/>
            <person name="Fujita N."/>
        </authorList>
    </citation>
    <scope>NUCLEOTIDE SEQUENCE [LARGE SCALE GENOMIC DNA]</scope>
    <source>
        <strain evidence="2 3">NBRC 105200</strain>
    </source>
</reference>
<dbReference type="InterPro" id="IPR050625">
    <property type="entry name" value="ParA/MinD_ATPase"/>
</dbReference>
<evidence type="ECO:0000313" key="2">
    <source>
        <dbReference type="EMBL" id="GAB78788.1"/>
    </source>
</evidence>
<accession>K6V975</accession>
<dbReference type="GO" id="GO:0005524">
    <property type="term" value="F:ATP binding"/>
    <property type="evidence" value="ECO:0007669"/>
    <property type="project" value="TreeGrafter"/>
</dbReference>
<organism evidence="2 3">
    <name type="scientific">Austwickia chelonae NBRC 105200</name>
    <dbReference type="NCBI Taxonomy" id="1184607"/>
    <lineage>
        <taxon>Bacteria</taxon>
        <taxon>Bacillati</taxon>
        <taxon>Actinomycetota</taxon>
        <taxon>Actinomycetes</taxon>
        <taxon>Micrococcales</taxon>
        <taxon>Dermatophilaceae</taxon>
        <taxon>Austwickia</taxon>
    </lineage>
</organism>
<name>K6V975_9MICO</name>
<feature type="compositionally biased region" description="Pro residues" evidence="1">
    <location>
        <begin position="127"/>
        <end position="145"/>
    </location>
</feature>
<sequence>MLRVGQGSIPSRREDTVETPPEAHPPTPRAAPVSPPIPRRSPTPAREEDQRWAVPAHLLDEEPTPQDEPPPPPEPPHQVRTAEPAPSLFFPSPPPYPPVEPRVASETQDVHRGDLTTGDELATPESPVVPEPPATPETRFPPEPPVIPATDQPTTPYLDLTPLNRAPAPLDDLPPAEPTLFLVKEDITEPRLRRHRNTRRRRVSAPLQPWADATPDDLALANRAVQRPMSTGRRIAVVSAAGGCGATSISVALGAIMSELRADRIALVGASPDRGSMSRRLGEAHAVHLEELLSQEDSVQLGQAGVDLLGVAARFAAVLPPAESMVPAVAGDLVESLSRTRAVTVVDLGCARPDSGAAMILRDVHAAAVVTAPSLDGVESCRATLDRLRRGGVSTLRIRAVVVETGRRTGMSAETAAQQLSDTGVPVLTSPEDPHLATGGPIDIGMLSESTQMALTVLAASLLDASDGRFESFVSEG</sequence>
<feature type="region of interest" description="Disordered" evidence="1">
    <location>
        <begin position="1"/>
        <end position="145"/>
    </location>
</feature>
<dbReference type="GO" id="GO:0009898">
    <property type="term" value="C:cytoplasmic side of plasma membrane"/>
    <property type="evidence" value="ECO:0007669"/>
    <property type="project" value="TreeGrafter"/>
</dbReference>
<feature type="compositionally biased region" description="Pro residues" evidence="1">
    <location>
        <begin position="91"/>
        <end position="100"/>
    </location>
</feature>
<evidence type="ECO:0000256" key="1">
    <source>
        <dbReference type="SAM" id="MobiDB-lite"/>
    </source>
</evidence>
<evidence type="ECO:0008006" key="4">
    <source>
        <dbReference type="Google" id="ProtNLM"/>
    </source>
</evidence>
<dbReference type="GO" id="GO:0016887">
    <property type="term" value="F:ATP hydrolysis activity"/>
    <property type="evidence" value="ECO:0007669"/>
    <property type="project" value="TreeGrafter"/>
</dbReference>
<dbReference type="PANTHER" id="PTHR43384:SF14">
    <property type="entry name" value="ESX-1 SECRETION-ASSOCIATED PROTEIN ESPI"/>
    <property type="match status" value="1"/>
</dbReference>
<dbReference type="PANTHER" id="PTHR43384">
    <property type="entry name" value="SEPTUM SITE-DETERMINING PROTEIN MIND HOMOLOG, CHLOROPLASTIC-RELATED"/>
    <property type="match status" value="1"/>
</dbReference>